<dbReference type="InterPro" id="IPR036688">
    <property type="entry name" value="MoeA_C_domain_IV_sf"/>
</dbReference>
<protein>
    <recommendedName>
        <fullName evidence="7">Molybdopterin molybdenumtransferase</fullName>
        <ecNumber evidence="7">2.10.1.1</ecNumber>
    </recommendedName>
</protein>
<sequence length="440" mass="45607">MSSAAPRTAEADHLWSVDEHLNDILATVRPLDPIELNLLDAQGCVLVEDVTVPVSLPPFDNSSMDGYAVRVADVAGASEEYPASLEVVGDVAAGAADPVHVGPGQAARIMTGAPLPPGAETVVPVEWTDGGLGEGPASGMRARSLAPEGAGGQVSVYRPAPARAHVRAEGSDVRAGDRVLEAGTVLGPPQISLLAAVGRGTVRVRPRPRVVVLSTGSELVQPDEPLRPGQIYDSNSFALTAAARDAGAIAYRVGAVADDAETLRDTIEDQLVRADLMVTSGGVSVGAYDVVKEALSHAGDEDEPGGGVEFRKLAMQPGKPQGFGTVGPDHTPLLALPGNPVSSYVSFELFVRPAIRTLMGLKDVHRPRVRAELRAEKALTSPKGRRQFLRGRYADGVVTPVGGAGSHLVAALARANALVVVPEDVEDVAPGTEVEVVLLG</sequence>
<dbReference type="SMART" id="SM00852">
    <property type="entry name" value="MoCF_biosynth"/>
    <property type="match status" value="1"/>
</dbReference>
<evidence type="ECO:0000256" key="5">
    <source>
        <dbReference type="ARBA" id="ARBA00023150"/>
    </source>
</evidence>
<dbReference type="NCBIfam" id="TIGR00177">
    <property type="entry name" value="molyb_syn"/>
    <property type="match status" value="1"/>
</dbReference>
<dbReference type="NCBIfam" id="NF045515">
    <property type="entry name" value="Glp_gephyrin"/>
    <property type="match status" value="1"/>
</dbReference>
<dbReference type="RefSeq" id="WP_258902397.1">
    <property type="nucleotide sequence ID" value="NZ_JAUSWC010000018.1"/>
</dbReference>
<evidence type="ECO:0000256" key="2">
    <source>
        <dbReference type="ARBA" id="ARBA00005046"/>
    </source>
</evidence>
<dbReference type="Gene3D" id="3.90.105.10">
    <property type="entry name" value="Molybdopterin biosynthesis moea protein, domain 2"/>
    <property type="match status" value="1"/>
</dbReference>
<keyword evidence="10" id="KW-1185">Reference proteome</keyword>
<dbReference type="Pfam" id="PF00994">
    <property type="entry name" value="MoCF_biosynth"/>
    <property type="match status" value="1"/>
</dbReference>
<dbReference type="SUPFAM" id="SSF63882">
    <property type="entry name" value="MoeA N-terminal region -like"/>
    <property type="match status" value="1"/>
</dbReference>
<reference evidence="9 10" key="1">
    <citation type="submission" date="2023-07" db="EMBL/GenBank/DDBJ databases">
        <title>Genomic Encyclopedia of Type Strains, Phase IV (KMG-IV): sequencing the most valuable type-strain genomes for metagenomic binning, comparative biology and taxonomic classification.</title>
        <authorList>
            <person name="Goeker M."/>
        </authorList>
    </citation>
    <scope>NUCLEOTIDE SEQUENCE [LARGE SCALE GENOMIC DNA]</scope>
    <source>
        <strain evidence="9 10">DSM 40573</strain>
    </source>
</reference>
<dbReference type="EC" id="2.10.1.1" evidence="7"/>
<evidence type="ECO:0000256" key="6">
    <source>
        <dbReference type="ARBA" id="ARBA00047317"/>
    </source>
</evidence>
<dbReference type="Pfam" id="PF03453">
    <property type="entry name" value="MoeA_N"/>
    <property type="match status" value="1"/>
</dbReference>
<dbReference type="InterPro" id="IPR005110">
    <property type="entry name" value="MoeA_linker/N"/>
</dbReference>
<name>A0ABU0KMX4_9ACTN</name>
<organism evidence="9 10">
    <name type="scientific">Streptomyces thermodiastaticus</name>
    <dbReference type="NCBI Taxonomy" id="44061"/>
    <lineage>
        <taxon>Bacteria</taxon>
        <taxon>Bacillati</taxon>
        <taxon>Actinomycetota</taxon>
        <taxon>Actinomycetes</taxon>
        <taxon>Kitasatosporales</taxon>
        <taxon>Streptomycetaceae</taxon>
        <taxon>Streptomyces</taxon>
    </lineage>
</organism>
<evidence type="ECO:0000313" key="9">
    <source>
        <dbReference type="EMBL" id="MDQ0489925.1"/>
    </source>
</evidence>
<dbReference type="CDD" id="cd00887">
    <property type="entry name" value="MoeA"/>
    <property type="match status" value="1"/>
</dbReference>
<comment type="cofactor">
    <cofactor evidence="7">
        <name>Mg(2+)</name>
        <dbReference type="ChEBI" id="CHEBI:18420"/>
    </cofactor>
</comment>
<gene>
    <name evidence="9" type="ORF">QO019_004802</name>
</gene>
<keyword evidence="5 7" id="KW-0501">Molybdenum cofactor biosynthesis</keyword>
<evidence type="ECO:0000256" key="7">
    <source>
        <dbReference type="RuleBase" id="RU365090"/>
    </source>
</evidence>
<dbReference type="PANTHER" id="PTHR10192:SF5">
    <property type="entry name" value="GEPHYRIN"/>
    <property type="match status" value="1"/>
</dbReference>
<comment type="caution">
    <text evidence="9">The sequence shown here is derived from an EMBL/GenBank/DDBJ whole genome shotgun (WGS) entry which is preliminary data.</text>
</comment>
<comment type="similarity">
    <text evidence="3 7">Belongs to the MoeA family.</text>
</comment>
<dbReference type="InterPro" id="IPR005111">
    <property type="entry name" value="MoeA_C_domain_IV"/>
</dbReference>
<dbReference type="SUPFAM" id="SSF63867">
    <property type="entry name" value="MoeA C-terminal domain-like"/>
    <property type="match status" value="1"/>
</dbReference>
<dbReference type="EMBL" id="JAUSWC010000018">
    <property type="protein sequence ID" value="MDQ0489925.1"/>
    <property type="molecule type" value="Genomic_DNA"/>
</dbReference>
<evidence type="ECO:0000256" key="4">
    <source>
        <dbReference type="ARBA" id="ARBA00022505"/>
    </source>
</evidence>
<dbReference type="Gene3D" id="3.40.980.10">
    <property type="entry name" value="MoaB/Mog-like domain"/>
    <property type="match status" value="1"/>
</dbReference>
<dbReference type="InterPro" id="IPR036425">
    <property type="entry name" value="MoaB/Mog-like_dom_sf"/>
</dbReference>
<dbReference type="SUPFAM" id="SSF53218">
    <property type="entry name" value="Molybdenum cofactor biosynthesis proteins"/>
    <property type="match status" value="1"/>
</dbReference>
<dbReference type="InterPro" id="IPR036135">
    <property type="entry name" value="MoeA_linker/N_sf"/>
</dbReference>
<dbReference type="Pfam" id="PF03454">
    <property type="entry name" value="MoeA_C"/>
    <property type="match status" value="1"/>
</dbReference>
<dbReference type="InterPro" id="IPR038987">
    <property type="entry name" value="MoeA-like"/>
</dbReference>
<accession>A0ABU0KMX4</accession>
<keyword evidence="4 7" id="KW-0500">Molybdenum</keyword>
<evidence type="ECO:0000259" key="8">
    <source>
        <dbReference type="SMART" id="SM00852"/>
    </source>
</evidence>
<feature type="domain" description="MoaB/Mog" evidence="8">
    <location>
        <begin position="211"/>
        <end position="357"/>
    </location>
</feature>
<proteinExistence type="inferred from homology"/>
<dbReference type="Gene3D" id="2.40.340.10">
    <property type="entry name" value="MoeA, C-terminal, domain IV"/>
    <property type="match status" value="1"/>
</dbReference>
<keyword evidence="7" id="KW-0479">Metal-binding</keyword>
<keyword evidence="7 9" id="KW-0808">Transferase</keyword>
<dbReference type="Gene3D" id="2.170.190.11">
    <property type="entry name" value="Molybdopterin biosynthesis moea protein, domain 3"/>
    <property type="match status" value="1"/>
</dbReference>
<evidence type="ECO:0000256" key="3">
    <source>
        <dbReference type="ARBA" id="ARBA00010763"/>
    </source>
</evidence>
<comment type="catalytic activity">
    <reaction evidence="6">
        <text>adenylyl-molybdopterin + molybdate = Mo-molybdopterin + AMP + H(+)</text>
        <dbReference type="Rhea" id="RHEA:35047"/>
        <dbReference type="ChEBI" id="CHEBI:15378"/>
        <dbReference type="ChEBI" id="CHEBI:36264"/>
        <dbReference type="ChEBI" id="CHEBI:62727"/>
        <dbReference type="ChEBI" id="CHEBI:71302"/>
        <dbReference type="ChEBI" id="CHEBI:456215"/>
        <dbReference type="EC" id="2.10.1.1"/>
    </reaction>
</comment>
<dbReference type="Proteomes" id="UP001236795">
    <property type="component" value="Unassembled WGS sequence"/>
</dbReference>
<dbReference type="GO" id="GO:0061599">
    <property type="term" value="F:molybdopterin molybdotransferase activity"/>
    <property type="evidence" value="ECO:0007669"/>
    <property type="project" value="UniProtKB-EC"/>
</dbReference>
<dbReference type="InterPro" id="IPR001453">
    <property type="entry name" value="MoaB/Mog_dom"/>
</dbReference>
<comment type="function">
    <text evidence="1 7">Catalyzes the insertion of molybdate into adenylated molybdopterin with the concomitant release of AMP.</text>
</comment>
<evidence type="ECO:0000256" key="1">
    <source>
        <dbReference type="ARBA" id="ARBA00002901"/>
    </source>
</evidence>
<dbReference type="PANTHER" id="PTHR10192">
    <property type="entry name" value="MOLYBDOPTERIN BIOSYNTHESIS PROTEIN"/>
    <property type="match status" value="1"/>
</dbReference>
<comment type="pathway">
    <text evidence="2 7">Cofactor biosynthesis; molybdopterin biosynthesis.</text>
</comment>
<keyword evidence="7" id="KW-0460">Magnesium</keyword>
<evidence type="ECO:0000313" key="10">
    <source>
        <dbReference type="Proteomes" id="UP001236795"/>
    </source>
</evidence>